<dbReference type="Gene3D" id="3.40.50.1820">
    <property type="entry name" value="alpha/beta hydrolase"/>
    <property type="match status" value="1"/>
</dbReference>
<dbReference type="OrthoDB" id="9776685at2"/>
<feature type="domain" description="Serine aminopeptidase S33" evidence="2">
    <location>
        <begin position="133"/>
        <end position="236"/>
    </location>
</feature>
<proteinExistence type="predicted"/>
<dbReference type="AlphaFoldDB" id="A0A4R5NQD2"/>
<dbReference type="InterPro" id="IPR022742">
    <property type="entry name" value="Hydrolase_4"/>
</dbReference>
<keyword evidence="1" id="KW-1133">Transmembrane helix</keyword>
<dbReference type="EMBL" id="PUFO01000029">
    <property type="protein sequence ID" value="TDG78938.1"/>
    <property type="molecule type" value="Genomic_DNA"/>
</dbReference>
<keyword evidence="1" id="KW-0472">Membrane</keyword>
<dbReference type="InterPro" id="IPR052920">
    <property type="entry name" value="DNA-binding_regulatory"/>
</dbReference>
<organism evidence="3 4">
    <name type="scientific">Secundilactobacillus malefermentans</name>
    <dbReference type="NCBI Taxonomy" id="176292"/>
    <lineage>
        <taxon>Bacteria</taxon>
        <taxon>Bacillati</taxon>
        <taxon>Bacillota</taxon>
        <taxon>Bacilli</taxon>
        <taxon>Lactobacillales</taxon>
        <taxon>Lactobacillaceae</taxon>
        <taxon>Secundilactobacillus</taxon>
    </lineage>
</organism>
<protein>
    <recommendedName>
        <fullName evidence="2">Serine aminopeptidase S33 domain-containing protein</fullName>
    </recommendedName>
</protein>
<evidence type="ECO:0000259" key="2">
    <source>
        <dbReference type="Pfam" id="PF12146"/>
    </source>
</evidence>
<dbReference type="Pfam" id="PF12146">
    <property type="entry name" value="Hydrolase_4"/>
    <property type="match status" value="1"/>
</dbReference>
<dbReference type="PANTHER" id="PTHR43358:SF4">
    <property type="entry name" value="ALPHA_BETA HYDROLASE FOLD-1 DOMAIN-CONTAINING PROTEIN"/>
    <property type="match status" value="1"/>
</dbReference>
<dbReference type="InterPro" id="IPR029058">
    <property type="entry name" value="AB_hydrolase_fold"/>
</dbReference>
<feature type="transmembrane region" description="Helical" evidence="1">
    <location>
        <begin position="49"/>
        <end position="73"/>
    </location>
</feature>
<sequence length="356" mass="39974">MKVTAKNPTLWEIAQIRVAIYGGDAYHNQVIKIGNQGIGVETVKKRNKIIWISLASVVAVVLIGIFVAGMYFYNVAVARNKKDFINNNTTISKTDPLRKQKLWYRNVKKQTWTETSATDNFKLDANYIKADKKTNKTIVIAHGFGDDKSRMGAYAGMFHEMGYNILVPDDRGAGDSQGNYIGFGWPDRLDYLKWIKQVIRKNGSNSQIVMFGVSMGGATTMMVSGEKTPKQVKAFIEDCGYTSVYDEISYQAKQMYNLPTLPLVPAVSAITKVRAGYGFKQASALKQVKKNKKPMLFIHGTNDKFVPTRMVYPLYKADNGPKKLVLFKGAAHAKSYQSNPKKYEKTVSDFLADYFN</sequence>
<dbReference type="RefSeq" id="WP_010620420.1">
    <property type="nucleotide sequence ID" value="NZ_CP042371.1"/>
</dbReference>
<dbReference type="SUPFAM" id="SSF53474">
    <property type="entry name" value="alpha/beta-Hydrolases"/>
    <property type="match status" value="1"/>
</dbReference>
<dbReference type="Proteomes" id="UP000294854">
    <property type="component" value="Unassembled WGS sequence"/>
</dbReference>
<comment type="caution">
    <text evidence="3">The sequence shown here is derived from an EMBL/GenBank/DDBJ whole genome shotgun (WGS) entry which is preliminary data.</text>
</comment>
<gene>
    <name evidence="3" type="ORF">C5L31_000533</name>
</gene>
<evidence type="ECO:0000313" key="3">
    <source>
        <dbReference type="EMBL" id="TDG78938.1"/>
    </source>
</evidence>
<evidence type="ECO:0000256" key="1">
    <source>
        <dbReference type="SAM" id="Phobius"/>
    </source>
</evidence>
<accession>A0A4R5NQD2</accession>
<evidence type="ECO:0000313" key="4">
    <source>
        <dbReference type="Proteomes" id="UP000294854"/>
    </source>
</evidence>
<keyword evidence="4" id="KW-1185">Reference proteome</keyword>
<dbReference type="PANTHER" id="PTHR43358">
    <property type="entry name" value="ALPHA/BETA-HYDROLASE"/>
    <property type="match status" value="1"/>
</dbReference>
<reference evidence="3 4" key="1">
    <citation type="journal article" date="2019" name="Appl. Microbiol. Biotechnol.">
        <title>Uncovering carbohydrate metabolism through a genotype-phenotype association study of 56 lactic acid bacteria genomes.</title>
        <authorList>
            <person name="Buron-Moles G."/>
            <person name="Chailyan A."/>
            <person name="Dolejs I."/>
            <person name="Forster J."/>
            <person name="Miks M.H."/>
        </authorList>
    </citation>
    <scope>NUCLEOTIDE SEQUENCE [LARGE SCALE GENOMIC DNA]</scope>
    <source>
        <strain evidence="3 4">ATCC 49373</strain>
    </source>
</reference>
<dbReference type="STRING" id="1122149.FD44_GL000330"/>
<keyword evidence="1" id="KW-0812">Transmembrane</keyword>
<name>A0A4R5NQD2_9LACO</name>